<dbReference type="PANTHER" id="PTHR22792:SF140">
    <property type="entry name" value="ACHILLES, ISOFORM A"/>
    <property type="match status" value="1"/>
</dbReference>
<dbReference type="GO" id="GO:0006396">
    <property type="term" value="P:RNA processing"/>
    <property type="evidence" value="ECO:0007669"/>
    <property type="project" value="InterPro"/>
</dbReference>
<dbReference type="GO" id="GO:0003729">
    <property type="term" value="F:mRNA binding"/>
    <property type="evidence" value="ECO:0007669"/>
    <property type="project" value="TreeGrafter"/>
</dbReference>
<dbReference type="PROSITE" id="PS50102">
    <property type="entry name" value="RRM"/>
    <property type="match status" value="1"/>
</dbReference>
<dbReference type="AlphaFoldDB" id="A0A1Z5K4U0"/>
<keyword evidence="3" id="KW-0539">Nucleus</keyword>
<proteinExistence type="predicted"/>
<keyword evidence="10" id="KW-1185">Reference proteome</keyword>
<dbReference type="SUPFAM" id="SSF46785">
    <property type="entry name" value="Winged helix' DNA-binding domain"/>
    <property type="match status" value="1"/>
</dbReference>
<dbReference type="Gene3D" id="1.10.10.10">
    <property type="entry name" value="Winged helix-like DNA-binding domain superfamily/Winged helix DNA-binding domain"/>
    <property type="match status" value="1"/>
</dbReference>
<reference evidence="9 10" key="1">
    <citation type="journal article" date="2015" name="Plant Cell">
        <title>Oil accumulation by the oleaginous diatom Fistulifera solaris as revealed by the genome and transcriptome.</title>
        <authorList>
            <person name="Tanaka T."/>
            <person name="Maeda Y."/>
            <person name="Veluchamy A."/>
            <person name="Tanaka M."/>
            <person name="Abida H."/>
            <person name="Marechal E."/>
            <person name="Bowler C."/>
            <person name="Muto M."/>
            <person name="Sunaga Y."/>
            <person name="Tanaka M."/>
            <person name="Yoshino T."/>
            <person name="Taniguchi T."/>
            <person name="Fukuda Y."/>
            <person name="Nemoto M."/>
            <person name="Matsumoto M."/>
            <person name="Wong P.S."/>
            <person name="Aburatani S."/>
            <person name="Fujibuchi W."/>
        </authorList>
    </citation>
    <scope>NUCLEOTIDE SEQUENCE [LARGE SCALE GENOMIC DNA]</scope>
    <source>
        <strain evidence="9 10">JPCC DA0580</strain>
    </source>
</reference>
<dbReference type="OrthoDB" id="439993at2759"/>
<dbReference type="Pfam" id="PF08777">
    <property type="entry name" value="RRM_3"/>
    <property type="match status" value="1"/>
</dbReference>
<evidence type="ECO:0000256" key="4">
    <source>
        <dbReference type="PROSITE-ProRule" id="PRU00332"/>
    </source>
</evidence>
<evidence type="ECO:0000259" key="7">
    <source>
        <dbReference type="PROSITE" id="PS50961"/>
    </source>
</evidence>
<feature type="region of interest" description="Disordered" evidence="5">
    <location>
        <begin position="209"/>
        <end position="236"/>
    </location>
</feature>
<dbReference type="GO" id="GO:1990904">
    <property type="term" value="C:ribonucleoprotein complex"/>
    <property type="evidence" value="ECO:0007669"/>
    <property type="project" value="UniProtKB-UniRule"/>
</dbReference>
<sequence>MSEEAKNELRERLEFFFSDANLRQDDFMRKILLKSTGEYPHQITVDVLLKFNTIKTYTTDAAVLVEAAKSLPEKLVVSSDEKAIGRVNTFTLDQMKGHLPLSLYISNLPLKKSDDDKQEYAIKADQLRDIFQEYGKIAMVKLRFRNDRNSKRREPKGSAWVEFEEADSVAKAAADVLTVKDGAEVEPKRKIELKGSQIGVELLEEHEGLKKKRDANGMSKGEAKNGDDDEEKKEKSTDFVLDWKPGCVIRLEGLSVDECDREAILDAVAEGLSITVEEAKERKIYADYSRGQENGAIRFPDVADDIKTLCEKFASGDVKVKGTAVKVAKMLEGDEETTYWNDFIEFKKKQKQNHGSNQKRNKKVRRD</sequence>
<dbReference type="PROSITE" id="PS50961">
    <property type="entry name" value="HTH_LA"/>
    <property type="match status" value="1"/>
</dbReference>
<comment type="caution">
    <text evidence="9">The sequence shown here is derived from an EMBL/GenBank/DDBJ whole genome shotgun (WGS) entry which is preliminary data.</text>
</comment>
<dbReference type="EMBL" id="BDSP01000162">
    <property type="protein sequence ID" value="GAX21267.1"/>
    <property type="molecule type" value="Genomic_DNA"/>
</dbReference>
<evidence type="ECO:0000259" key="6">
    <source>
        <dbReference type="PROSITE" id="PS50102"/>
    </source>
</evidence>
<protein>
    <submittedName>
        <fullName evidence="9">Lupus La protein</fullName>
    </submittedName>
</protein>
<evidence type="ECO:0000259" key="8">
    <source>
        <dbReference type="PROSITE" id="PS51939"/>
    </source>
</evidence>
<dbReference type="PANTHER" id="PTHR22792">
    <property type="entry name" value="LUPUS LA PROTEIN-RELATED"/>
    <property type="match status" value="1"/>
</dbReference>
<dbReference type="SMART" id="SM00715">
    <property type="entry name" value="LA"/>
    <property type="match status" value="1"/>
</dbReference>
<dbReference type="InParanoid" id="A0A1Z5K4U0"/>
<dbReference type="CDD" id="cd00590">
    <property type="entry name" value="RRM_SF"/>
    <property type="match status" value="1"/>
</dbReference>
<dbReference type="InterPro" id="IPR006630">
    <property type="entry name" value="La_HTH"/>
</dbReference>
<dbReference type="Proteomes" id="UP000198406">
    <property type="component" value="Unassembled WGS sequence"/>
</dbReference>
<dbReference type="GO" id="GO:0005634">
    <property type="term" value="C:nucleus"/>
    <property type="evidence" value="ECO:0007669"/>
    <property type="project" value="UniProtKB-SubCell"/>
</dbReference>
<evidence type="ECO:0000313" key="9">
    <source>
        <dbReference type="EMBL" id="GAX21267.1"/>
    </source>
</evidence>
<accession>A0A1Z5K4U0</accession>
<dbReference type="Pfam" id="PF05383">
    <property type="entry name" value="La"/>
    <property type="match status" value="1"/>
</dbReference>
<feature type="domain" description="HTH La-type RNA-binding" evidence="7">
    <location>
        <begin position="1"/>
        <end position="94"/>
    </location>
</feature>
<name>A0A1Z5K4U0_FISSO</name>
<dbReference type="InterPro" id="IPR036390">
    <property type="entry name" value="WH_DNA-bd_sf"/>
</dbReference>
<dbReference type="PROSITE" id="PS51939">
    <property type="entry name" value="XRRM"/>
    <property type="match status" value="1"/>
</dbReference>
<feature type="domain" description="RRM" evidence="6">
    <location>
        <begin position="101"/>
        <end position="205"/>
    </location>
</feature>
<evidence type="ECO:0000256" key="3">
    <source>
        <dbReference type="ARBA" id="ARBA00023242"/>
    </source>
</evidence>
<evidence type="ECO:0000313" key="10">
    <source>
        <dbReference type="Proteomes" id="UP000198406"/>
    </source>
</evidence>
<dbReference type="Gene3D" id="3.30.70.330">
    <property type="match status" value="2"/>
</dbReference>
<evidence type="ECO:0000256" key="5">
    <source>
        <dbReference type="SAM" id="MobiDB-lite"/>
    </source>
</evidence>
<dbReference type="SMART" id="SM00360">
    <property type="entry name" value="RRM"/>
    <property type="match status" value="1"/>
</dbReference>
<dbReference type="PRINTS" id="PR00302">
    <property type="entry name" value="LUPUSLA"/>
</dbReference>
<dbReference type="SUPFAM" id="SSF54928">
    <property type="entry name" value="RNA-binding domain, RBD"/>
    <property type="match status" value="1"/>
</dbReference>
<evidence type="ECO:0000256" key="2">
    <source>
        <dbReference type="ARBA" id="ARBA00022884"/>
    </source>
</evidence>
<organism evidence="9 10">
    <name type="scientific">Fistulifera solaris</name>
    <name type="common">Oleaginous diatom</name>
    <dbReference type="NCBI Taxonomy" id="1519565"/>
    <lineage>
        <taxon>Eukaryota</taxon>
        <taxon>Sar</taxon>
        <taxon>Stramenopiles</taxon>
        <taxon>Ochrophyta</taxon>
        <taxon>Bacillariophyta</taxon>
        <taxon>Bacillariophyceae</taxon>
        <taxon>Bacillariophycidae</taxon>
        <taxon>Naviculales</taxon>
        <taxon>Naviculaceae</taxon>
        <taxon>Fistulifera</taxon>
    </lineage>
</organism>
<dbReference type="InterPro" id="IPR045180">
    <property type="entry name" value="La_dom_prot"/>
</dbReference>
<dbReference type="InterPro" id="IPR002344">
    <property type="entry name" value="Lupus_La"/>
</dbReference>
<feature type="domain" description="XRRM" evidence="8">
    <location>
        <begin position="242"/>
        <end position="367"/>
    </location>
</feature>
<dbReference type="InterPro" id="IPR000504">
    <property type="entry name" value="RRM_dom"/>
</dbReference>
<dbReference type="Pfam" id="PF00076">
    <property type="entry name" value="RRM_1"/>
    <property type="match status" value="1"/>
</dbReference>
<feature type="compositionally biased region" description="Basic and acidic residues" evidence="5">
    <location>
        <begin position="221"/>
        <end position="236"/>
    </location>
</feature>
<dbReference type="InterPro" id="IPR035979">
    <property type="entry name" value="RBD_domain_sf"/>
</dbReference>
<keyword evidence="2 4" id="KW-0694">RNA-binding</keyword>
<gene>
    <name evidence="9" type="ORF">FisN_1Lh096</name>
</gene>
<dbReference type="InterPro" id="IPR036388">
    <property type="entry name" value="WH-like_DNA-bd_sf"/>
</dbReference>
<dbReference type="InterPro" id="IPR012677">
    <property type="entry name" value="Nucleotide-bd_a/b_plait_sf"/>
</dbReference>
<dbReference type="InterPro" id="IPR014886">
    <property type="entry name" value="La_xRRM"/>
</dbReference>
<comment type="subcellular location">
    <subcellularLocation>
        <location evidence="1">Nucleus</location>
    </subcellularLocation>
</comment>
<evidence type="ECO:0000256" key="1">
    <source>
        <dbReference type="ARBA" id="ARBA00004123"/>
    </source>
</evidence>